<feature type="compositionally biased region" description="Basic residues" evidence="1">
    <location>
        <begin position="64"/>
        <end position="77"/>
    </location>
</feature>
<evidence type="ECO:0008006" key="4">
    <source>
        <dbReference type="Google" id="ProtNLM"/>
    </source>
</evidence>
<dbReference type="OrthoDB" id="3796133at2759"/>
<dbReference type="EMBL" id="ML976675">
    <property type="protein sequence ID" value="KAF1974399.1"/>
    <property type="molecule type" value="Genomic_DNA"/>
</dbReference>
<dbReference type="AlphaFoldDB" id="A0A6A5VDG2"/>
<feature type="non-terminal residue" evidence="2">
    <location>
        <position position="1"/>
    </location>
</feature>
<reference evidence="2" key="1">
    <citation type="journal article" date="2020" name="Stud. Mycol.">
        <title>101 Dothideomycetes genomes: a test case for predicting lifestyles and emergence of pathogens.</title>
        <authorList>
            <person name="Haridas S."/>
            <person name="Albert R."/>
            <person name="Binder M."/>
            <person name="Bloem J."/>
            <person name="Labutti K."/>
            <person name="Salamov A."/>
            <person name="Andreopoulos B."/>
            <person name="Baker S."/>
            <person name="Barry K."/>
            <person name="Bills G."/>
            <person name="Bluhm B."/>
            <person name="Cannon C."/>
            <person name="Castanera R."/>
            <person name="Culley D."/>
            <person name="Daum C."/>
            <person name="Ezra D."/>
            <person name="Gonzalez J."/>
            <person name="Henrissat B."/>
            <person name="Kuo A."/>
            <person name="Liang C."/>
            <person name="Lipzen A."/>
            <person name="Lutzoni F."/>
            <person name="Magnuson J."/>
            <person name="Mondo S."/>
            <person name="Nolan M."/>
            <person name="Ohm R."/>
            <person name="Pangilinan J."/>
            <person name="Park H.-J."/>
            <person name="Ramirez L."/>
            <person name="Alfaro M."/>
            <person name="Sun H."/>
            <person name="Tritt A."/>
            <person name="Yoshinaga Y."/>
            <person name="Zwiers L.-H."/>
            <person name="Turgeon B."/>
            <person name="Goodwin S."/>
            <person name="Spatafora J."/>
            <person name="Crous P."/>
            <person name="Grigoriev I."/>
        </authorList>
    </citation>
    <scope>NUCLEOTIDE SEQUENCE</scope>
    <source>
        <strain evidence="2">CBS 107.79</strain>
    </source>
</reference>
<evidence type="ECO:0000256" key="1">
    <source>
        <dbReference type="SAM" id="MobiDB-lite"/>
    </source>
</evidence>
<evidence type="ECO:0000313" key="3">
    <source>
        <dbReference type="Proteomes" id="UP000800036"/>
    </source>
</evidence>
<dbReference type="Proteomes" id="UP000800036">
    <property type="component" value="Unassembled WGS sequence"/>
</dbReference>
<gene>
    <name evidence="2" type="ORF">BU23DRAFT_461845</name>
</gene>
<feature type="region of interest" description="Disordered" evidence="1">
    <location>
        <begin position="55"/>
        <end position="84"/>
    </location>
</feature>
<protein>
    <recommendedName>
        <fullName evidence="4">Paired domain-containing protein</fullName>
    </recommendedName>
</protein>
<proteinExistence type="predicted"/>
<sequence>FSLEISANRVTGSKLIAQAREGIISKLKASATPAELARKFRCIVKYIRDTIKKYNKIGNNTSRPRSRQPPKLTRREKRTLLQQV</sequence>
<organism evidence="2 3">
    <name type="scientific">Bimuria novae-zelandiae CBS 107.79</name>
    <dbReference type="NCBI Taxonomy" id="1447943"/>
    <lineage>
        <taxon>Eukaryota</taxon>
        <taxon>Fungi</taxon>
        <taxon>Dikarya</taxon>
        <taxon>Ascomycota</taxon>
        <taxon>Pezizomycotina</taxon>
        <taxon>Dothideomycetes</taxon>
        <taxon>Pleosporomycetidae</taxon>
        <taxon>Pleosporales</taxon>
        <taxon>Massarineae</taxon>
        <taxon>Didymosphaeriaceae</taxon>
        <taxon>Bimuria</taxon>
    </lineage>
</organism>
<evidence type="ECO:0000313" key="2">
    <source>
        <dbReference type="EMBL" id="KAF1974399.1"/>
    </source>
</evidence>
<keyword evidence="3" id="KW-1185">Reference proteome</keyword>
<accession>A0A6A5VDG2</accession>
<name>A0A6A5VDG2_9PLEO</name>